<dbReference type="Proteomes" id="UP000478052">
    <property type="component" value="Unassembled WGS sequence"/>
</dbReference>
<gene>
    <name evidence="2" type="ORF">FWK35_00028970</name>
</gene>
<evidence type="ECO:0000256" key="1">
    <source>
        <dbReference type="SAM" id="MobiDB-lite"/>
    </source>
</evidence>
<evidence type="ECO:0000313" key="3">
    <source>
        <dbReference type="Proteomes" id="UP000478052"/>
    </source>
</evidence>
<protein>
    <submittedName>
        <fullName evidence="2">Uncharacterized protein</fullName>
    </submittedName>
</protein>
<dbReference type="AlphaFoldDB" id="A0A6G0YCK8"/>
<accession>A0A6G0YCK8</accession>
<feature type="compositionally biased region" description="Acidic residues" evidence="1">
    <location>
        <begin position="117"/>
        <end position="129"/>
    </location>
</feature>
<feature type="region of interest" description="Disordered" evidence="1">
    <location>
        <begin position="112"/>
        <end position="139"/>
    </location>
</feature>
<dbReference type="EMBL" id="VUJU01004809">
    <property type="protein sequence ID" value="KAF0753194.1"/>
    <property type="molecule type" value="Genomic_DNA"/>
</dbReference>
<proteinExistence type="predicted"/>
<dbReference type="OrthoDB" id="6141723at2759"/>
<evidence type="ECO:0000313" key="2">
    <source>
        <dbReference type="EMBL" id="KAF0753194.1"/>
    </source>
</evidence>
<name>A0A6G0YCK8_APHCR</name>
<organism evidence="2 3">
    <name type="scientific">Aphis craccivora</name>
    <name type="common">Cowpea aphid</name>
    <dbReference type="NCBI Taxonomy" id="307492"/>
    <lineage>
        <taxon>Eukaryota</taxon>
        <taxon>Metazoa</taxon>
        <taxon>Ecdysozoa</taxon>
        <taxon>Arthropoda</taxon>
        <taxon>Hexapoda</taxon>
        <taxon>Insecta</taxon>
        <taxon>Pterygota</taxon>
        <taxon>Neoptera</taxon>
        <taxon>Paraneoptera</taxon>
        <taxon>Hemiptera</taxon>
        <taxon>Sternorrhyncha</taxon>
        <taxon>Aphidomorpha</taxon>
        <taxon>Aphidoidea</taxon>
        <taxon>Aphididae</taxon>
        <taxon>Aphidini</taxon>
        <taxon>Aphis</taxon>
        <taxon>Aphis</taxon>
    </lineage>
</organism>
<sequence>MITTAVRWRRRRGQRRWWRGIRHVRVGAAGGGGVAWLRDQAAAAAQGSGWQHPCCRITIIFDRRVTTLIIFLTTTIPRLVVSSLNDLIKKPLYIEAEIDKDWLVHVSETTKNLENGSDNENEETDDEYTNIEPTNPGSMDKKIENCDFVSFASGEGMKPLTILTDDHAEEKAFPDLFGGHPRPYSMVSIIIQINQLPFNNQKKVP</sequence>
<keyword evidence="3" id="KW-1185">Reference proteome</keyword>
<comment type="caution">
    <text evidence="2">The sequence shown here is derived from an EMBL/GenBank/DDBJ whole genome shotgun (WGS) entry which is preliminary data.</text>
</comment>
<reference evidence="2 3" key="1">
    <citation type="submission" date="2019-08" db="EMBL/GenBank/DDBJ databases">
        <title>Whole genome of Aphis craccivora.</title>
        <authorList>
            <person name="Voronova N.V."/>
            <person name="Shulinski R.S."/>
            <person name="Bandarenka Y.V."/>
            <person name="Zhorov D.G."/>
            <person name="Warner D."/>
        </authorList>
    </citation>
    <scope>NUCLEOTIDE SEQUENCE [LARGE SCALE GENOMIC DNA]</scope>
    <source>
        <strain evidence="2">180601</strain>
        <tissue evidence="2">Whole Body</tissue>
    </source>
</reference>